<organism evidence="1">
    <name type="scientific">viral metagenome</name>
    <dbReference type="NCBI Taxonomy" id="1070528"/>
    <lineage>
        <taxon>unclassified sequences</taxon>
        <taxon>metagenomes</taxon>
        <taxon>organismal metagenomes</taxon>
    </lineage>
</organism>
<proteinExistence type="predicted"/>
<reference evidence="1" key="1">
    <citation type="journal article" date="2020" name="Nature">
        <title>Giant virus diversity and host interactions through global metagenomics.</title>
        <authorList>
            <person name="Schulz F."/>
            <person name="Roux S."/>
            <person name="Paez-Espino D."/>
            <person name="Jungbluth S."/>
            <person name="Walsh D.A."/>
            <person name="Denef V.J."/>
            <person name="McMahon K.D."/>
            <person name="Konstantinidis K.T."/>
            <person name="Eloe-Fadrosh E.A."/>
            <person name="Kyrpides N.C."/>
            <person name="Woyke T."/>
        </authorList>
    </citation>
    <scope>NUCLEOTIDE SEQUENCE</scope>
    <source>
        <strain evidence="1">GVMAG-M-3300023184-62</strain>
    </source>
</reference>
<dbReference type="EMBL" id="MN740152">
    <property type="protein sequence ID" value="QHT90050.1"/>
    <property type="molecule type" value="Genomic_DNA"/>
</dbReference>
<dbReference type="AlphaFoldDB" id="A0A6C0IBV1"/>
<name>A0A6C0IBV1_9ZZZZ</name>
<accession>A0A6C0IBV1</accession>
<sequence length="306" mass="34528">MPPQLSIAQLQTRIANASRLLKTNLSRKNHTSLYTRRYRNLKRLSTLLPEATPKIDAPSAVLLPTRPTTAPNMTSNTPLKIVMPEFIDSVLLQPEQISTLIESLRKTHPVYAPVADLAKMTLSSSSTNDYLEKIAVESIGFRHIDDKLGADGVNPINDTDKLEAKPSKGTFKAVINDDTPMKLLKSFKEIPRIVFLNSNNSGSKVNFAILAPFSAWDNSRYKNICEHLKLSTDDKWTHSCESLPTDLNEKEAVLRELLTKHVKKQYVRSSSLNLDVLSTIPKSQIRLWKHPDFPKNKLPRTLQSFF</sequence>
<evidence type="ECO:0000313" key="1">
    <source>
        <dbReference type="EMBL" id="QHT90050.1"/>
    </source>
</evidence>
<protein>
    <submittedName>
        <fullName evidence="1">Uncharacterized protein</fullName>
    </submittedName>
</protein>